<evidence type="ECO:0000313" key="1">
    <source>
        <dbReference type="EMBL" id="KXP14238.1"/>
    </source>
</evidence>
<sequence>MTATTPLTLDPVELRTALNDDPEFSLQARHWNSTVRIGADGRNWLVRIIDGIVTDVDTAATPFDAWDFQLSGTSEHWAQLLAPVPAAFFQDYYAAMLYHGFAIEGDMQQIMAYYPAIRRSLDVIRALANQEVSA</sequence>
<dbReference type="Gene3D" id="3.30.1050.10">
    <property type="entry name" value="SCP2 sterol-binding domain"/>
    <property type="match status" value="1"/>
</dbReference>
<reference evidence="2" key="1">
    <citation type="submission" date="2016-02" db="EMBL/GenBank/DDBJ databases">
        <authorList>
            <person name="Wen L."/>
            <person name="He K."/>
            <person name="Yang H."/>
        </authorList>
    </citation>
    <scope>NUCLEOTIDE SEQUENCE [LARGE SCALE GENOMIC DNA]</scope>
    <source>
        <strain evidence="2">JCM 15929</strain>
    </source>
</reference>
<evidence type="ECO:0008006" key="3">
    <source>
        <dbReference type="Google" id="ProtNLM"/>
    </source>
</evidence>
<dbReference type="RefSeq" id="WP_068570058.1">
    <property type="nucleotide sequence ID" value="NZ_LSRF01000005.1"/>
</dbReference>
<evidence type="ECO:0000313" key="2">
    <source>
        <dbReference type="Proteomes" id="UP000070258"/>
    </source>
</evidence>
<dbReference type="AlphaFoldDB" id="A0A138AUV8"/>
<dbReference type="Proteomes" id="UP000070258">
    <property type="component" value="Unassembled WGS sequence"/>
</dbReference>
<gene>
    <name evidence="1" type="ORF">AXK60_20965</name>
</gene>
<dbReference type="SUPFAM" id="SSF55718">
    <property type="entry name" value="SCP-like"/>
    <property type="match status" value="1"/>
</dbReference>
<proteinExistence type="predicted"/>
<accession>A0A138AUV8</accession>
<protein>
    <recommendedName>
        <fullName evidence="3">SCP2 domain-containing protein</fullName>
    </recommendedName>
</protein>
<dbReference type="OrthoDB" id="4775096at2"/>
<dbReference type="EMBL" id="LSRF01000005">
    <property type="protein sequence ID" value="KXP14238.1"/>
    <property type="molecule type" value="Genomic_DNA"/>
</dbReference>
<organism evidence="1 2">
    <name type="scientific">Tsukamurella pseudospumae</name>
    <dbReference type="NCBI Taxonomy" id="239498"/>
    <lineage>
        <taxon>Bacteria</taxon>
        <taxon>Bacillati</taxon>
        <taxon>Actinomycetota</taxon>
        <taxon>Actinomycetes</taxon>
        <taxon>Mycobacteriales</taxon>
        <taxon>Tsukamurellaceae</taxon>
        <taxon>Tsukamurella</taxon>
    </lineage>
</organism>
<dbReference type="STRING" id="239498.AXK60_20965"/>
<dbReference type="InterPro" id="IPR036527">
    <property type="entry name" value="SCP2_sterol-bd_dom_sf"/>
</dbReference>
<comment type="caution">
    <text evidence="1">The sequence shown here is derived from an EMBL/GenBank/DDBJ whole genome shotgun (WGS) entry which is preliminary data.</text>
</comment>
<name>A0A138AUV8_9ACTN</name>